<proteinExistence type="predicted"/>
<dbReference type="PROSITE" id="PS01332">
    <property type="entry name" value="HTH_RRF2_1"/>
    <property type="match status" value="1"/>
</dbReference>
<dbReference type="InterPro" id="IPR036388">
    <property type="entry name" value="WH-like_DNA-bd_sf"/>
</dbReference>
<dbReference type="InterPro" id="IPR036390">
    <property type="entry name" value="WH_DNA-bd_sf"/>
</dbReference>
<dbReference type="SUPFAM" id="SSF46785">
    <property type="entry name" value="Winged helix' DNA-binding domain"/>
    <property type="match status" value="1"/>
</dbReference>
<evidence type="ECO:0000313" key="2">
    <source>
        <dbReference type="Proteomes" id="UP000316714"/>
    </source>
</evidence>
<dbReference type="Gene3D" id="1.10.10.10">
    <property type="entry name" value="Winged helix-like DNA-binding domain superfamily/Winged helix DNA-binding domain"/>
    <property type="match status" value="1"/>
</dbReference>
<dbReference type="NCBIfam" id="TIGR00738">
    <property type="entry name" value="rrf2_super"/>
    <property type="match status" value="1"/>
</dbReference>
<dbReference type="OrthoDB" id="270199at2"/>
<dbReference type="Proteomes" id="UP000316714">
    <property type="component" value="Unassembled WGS sequence"/>
</dbReference>
<dbReference type="InterPro" id="IPR000944">
    <property type="entry name" value="Tscrpt_reg_Rrf2"/>
</dbReference>
<dbReference type="PROSITE" id="PS51197">
    <property type="entry name" value="HTH_RRF2_2"/>
    <property type="match status" value="1"/>
</dbReference>
<dbReference type="Pfam" id="PF02082">
    <property type="entry name" value="Rrf2"/>
    <property type="match status" value="1"/>
</dbReference>
<dbReference type="PANTHER" id="PTHR33221">
    <property type="entry name" value="WINGED HELIX-TURN-HELIX TRANSCRIPTIONAL REGULATOR, RRF2 FAMILY"/>
    <property type="match status" value="1"/>
</dbReference>
<comment type="caution">
    <text evidence="1">The sequence shown here is derived from an EMBL/GenBank/DDBJ whole genome shotgun (WGS) entry which is preliminary data.</text>
</comment>
<organism evidence="1 2">
    <name type="scientific">Posidoniimonas corsicana</name>
    <dbReference type="NCBI Taxonomy" id="1938618"/>
    <lineage>
        <taxon>Bacteria</taxon>
        <taxon>Pseudomonadati</taxon>
        <taxon>Planctomycetota</taxon>
        <taxon>Planctomycetia</taxon>
        <taxon>Pirellulales</taxon>
        <taxon>Lacipirellulaceae</taxon>
        <taxon>Posidoniimonas</taxon>
    </lineage>
</organism>
<accession>A0A5C5VE61</accession>
<dbReference type="EMBL" id="SIHJ01000001">
    <property type="protein sequence ID" value="TWT36199.1"/>
    <property type="molecule type" value="Genomic_DNA"/>
</dbReference>
<name>A0A5C5VE61_9BACT</name>
<protein>
    <submittedName>
        <fullName evidence="1">HTH-type transcriptional regulator CymR</fullName>
    </submittedName>
</protein>
<gene>
    <name evidence="1" type="primary">cymR_1</name>
    <name evidence="1" type="ORF">KOR34_11000</name>
</gene>
<reference evidence="1 2" key="1">
    <citation type="submission" date="2019-02" db="EMBL/GenBank/DDBJ databases">
        <title>Deep-cultivation of Planctomycetes and their phenomic and genomic characterization uncovers novel biology.</title>
        <authorList>
            <person name="Wiegand S."/>
            <person name="Jogler M."/>
            <person name="Boedeker C."/>
            <person name="Pinto D."/>
            <person name="Vollmers J."/>
            <person name="Rivas-Marin E."/>
            <person name="Kohn T."/>
            <person name="Peeters S.H."/>
            <person name="Heuer A."/>
            <person name="Rast P."/>
            <person name="Oberbeckmann S."/>
            <person name="Bunk B."/>
            <person name="Jeske O."/>
            <person name="Meyerdierks A."/>
            <person name="Storesund J.E."/>
            <person name="Kallscheuer N."/>
            <person name="Luecker S."/>
            <person name="Lage O.M."/>
            <person name="Pohl T."/>
            <person name="Merkel B.J."/>
            <person name="Hornburger P."/>
            <person name="Mueller R.-W."/>
            <person name="Bruemmer F."/>
            <person name="Labrenz M."/>
            <person name="Spormann A.M."/>
            <person name="Op Den Camp H."/>
            <person name="Overmann J."/>
            <person name="Amann R."/>
            <person name="Jetten M.S.M."/>
            <person name="Mascher T."/>
            <person name="Medema M.H."/>
            <person name="Devos D.P."/>
            <person name="Kaster A.-K."/>
            <person name="Ovreas L."/>
            <person name="Rohde M."/>
            <person name="Galperin M.Y."/>
            <person name="Jogler C."/>
        </authorList>
    </citation>
    <scope>NUCLEOTIDE SEQUENCE [LARGE SCALE GENOMIC DNA]</scope>
    <source>
        <strain evidence="1 2">KOR34</strain>
    </source>
</reference>
<keyword evidence="2" id="KW-1185">Reference proteome</keyword>
<dbReference type="GO" id="GO:0005829">
    <property type="term" value="C:cytosol"/>
    <property type="evidence" value="ECO:0007669"/>
    <property type="project" value="TreeGrafter"/>
</dbReference>
<dbReference type="RefSeq" id="WP_146562924.1">
    <property type="nucleotide sequence ID" value="NZ_SIHJ01000001.1"/>
</dbReference>
<dbReference type="PANTHER" id="PTHR33221:SF15">
    <property type="entry name" value="HTH-TYPE TRANSCRIPTIONAL REGULATOR YWGB-RELATED"/>
    <property type="match status" value="1"/>
</dbReference>
<sequence>MKVSRTVTYAVQALLQLSQYQGGAPIPCNRLAREGRMPERFLLQILRDLVNSGILQSVRGVEGGYRLARSIDEVTLEDVFEAVDSPLIASVPPLDEMPDKARETMLRTVNQIAASVREQLRSVRLADLVDSQAEEQKSAVLRAI</sequence>
<dbReference type="GO" id="GO:0003700">
    <property type="term" value="F:DNA-binding transcription factor activity"/>
    <property type="evidence" value="ECO:0007669"/>
    <property type="project" value="TreeGrafter"/>
</dbReference>
<evidence type="ECO:0000313" key="1">
    <source>
        <dbReference type="EMBL" id="TWT36199.1"/>
    </source>
</evidence>
<dbReference type="InterPro" id="IPR030489">
    <property type="entry name" value="TR_Rrf2-type_CS"/>
</dbReference>
<dbReference type="AlphaFoldDB" id="A0A5C5VE61"/>